<dbReference type="PANTHER" id="PTHR46930">
    <property type="entry name" value="CDK5 REGULATORY SUBUNIT-ASSOCIATED PROTEIN 2"/>
    <property type="match status" value="1"/>
</dbReference>
<organism evidence="13 14">
    <name type="scientific">Manacus vitellinus</name>
    <name type="common">golden-collared manakin</name>
    <dbReference type="NCBI Taxonomy" id="328815"/>
    <lineage>
        <taxon>Eukaryota</taxon>
        <taxon>Metazoa</taxon>
        <taxon>Chordata</taxon>
        <taxon>Craniata</taxon>
        <taxon>Vertebrata</taxon>
        <taxon>Euteleostomi</taxon>
        <taxon>Archelosauria</taxon>
        <taxon>Archosauria</taxon>
        <taxon>Dinosauria</taxon>
        <taxon>Saurischia</taxon>
        <taxon>Theropoda</taxon>
        <taxon>Coelurosauria</taxon>
        <taxon>Aves</taxon>
        <taxon>Neognathae</taxon>
        <taxon>Neoaves</taxon>
        <taxon>Telluraves</taxon>
        <taxon>Australaves</taxon>
        <taxon>Passeriformes</taxon>
        <taxon>Pipridae</taxon>
        <taxon>Manacus</taxon>
    </lineage>
</organism>
<feature type="compositionally biased region" description="Basic and acidic residues" evidence="10">
    <location>
        <begin position="872"/>
        <end position="900"/>
    </location>
</feature>
<dbReference type="InterPro" id="IPR056273">
    <property type="entry name" value="CDK5RAP2_MYOME_CC"/>
</dbReference>
<dbReference type="GO" id="GO:0046600">
    <property type="term" value="P:negative regulation of centriole replication"/>
    <property type="evidence" value="ECO:0007669"/>
    <property type="project" value="TreeGrafter"/>
</dbReference>
<evidence type="ECO:0000256" key="6">
    <source>
        <dbReference type="ARBA" id="ARBA00022860"/>
    </source>
</evidence>
<dbReference type="GO" id="GO:0008017">
    <property type="term" value="F:microtubule binding"/>
    <property type="evidence" value="ECO:0007669"/>
    <property type="project" value="TreeGrafter"/>
</dbReference>
<comment type="subcellular location">
    <subcellularLocation>
        <location evidence="1">Cytoplasm</location>
        <location evidence="1">Cytoskeleton</location>
    </subcellularLocation>
    <subcellularLocation>
        <location evidence="2">Golgi apparatus</location>
    </subcellularLocation>
</comment>
<feature type="domain" description="Centrosomin N-terminal motif 1" evidence="11">
    <location>
        <begin position="16"/>
        <end position="89"/>
    </location>
</feature>
<feature type="coiled-coil region" evidence="9">
    <location>
        <begin position="757"/>
        <end position="818"/>
    </location>
</feature>
<keyword evidence="7" id="KW-0333">Golgi apparatus</keyword>
<keyword evidence="6" id="KW-0112">Calmodulin-binding</keyword>
<proteinExistence type="predicted"/>
<name>A0A093PQI3_9PASS</name>
<dbReference type="PANTHER" id="PTHR46930:SF1">
    <property type="entry name" value="CDK5 REGULATORY SUBUNIT-ASSOCIATED PROTEIN 2"/>
    <property type="match status" value="1"/>
</dbReference>
<evidence type="ECO:0000256" key="7">
    <source>
        <dbReference type="ARBA" id="ARBA00023034"/>
    </source>
</evidence>
<dbReference type="GO" id="GO:0000132">
    <property type="term" value="P:establishment of mitotic spindle orientation"/>
    <property type="evidence" value="ECO:0007669"/>
    <property type="project" value="TreeGrafter"/>
</dbReference>
<feature type="region of interest" description="Disordered" evidence="10">
    <location>
        <begin position="971"/>
        <end position="997"/>
    </location>
</feature>
<dbReference type="GO" id="GO:0000242">
    <property type="term" value="C:pericentriolar material"/>
    <property type="evidence" value="ECO:0007669"/>
    <property type="project" value="TreeGrafter"/>
</dbReference>
<evidence type="ECO:0000259" key="12">
    <source>
        <dbReference type="Pfam" id="PF23246"/>
    </source>
</evidence>
<evidence type="ECO:0000256" key="10">
    <source>
        <dbReference type="SAM" id="MobiDB-lite"/>
    </source>
</evidence>
<dbReference type="InterPro" id="IPR042791">
    <property type="entry name" value="CDK5RAP2"/>
</dbReference>
<keyword evidence="9" id="KW-0175">Coiled coil</keyword>
<dbReference type="GO" id="GO:0007059">
    <property type="term" value="P:chromosome segregation"/>
    <property type="evidence" value="ECO:0007669"/>
    <property type="project" value="TreeGrafter"/>
</dbReference>
<feature type="region of interest" description="Disordered" evidence="10">
    <location>
        <begin position="870"/>
        <end position="900"/>
    </location>
</feature>
<dbReference type="Proteomes" id="UP000053258">
    <property type="component" value="Unassembled WGS sequence"/>
</dbReference>
<evidence type="ECO:0000256" key="4">
    <source>
        <dbReference type="ARBA" id="ARBA00022490"/>
    </source>
</evidence>
<feature type="non-terminal residue" evidence="13">
    <location>
        <position position="1781"/>
    </location>
</feature>
<dbReference type="GO" id="GO:0097431">
    <property type="term" value="C:mitotic spindle pole"/>
    <property type="evidence" value="ECO:0007669"/>
    <property type="project" value="TreeGrafter"/>
</dbReference>
<evidence type="ECO:0000256" key="9">
    <source>
        <dbReference type="SAM" id="Coils"/>
    </source>
</evidence>
<accession>A0A093PQI3</accession>
<dbReference type="GO" id="GO:0007099">
    <property type="term" value="P:centriole replication"/>
    <property type="evidence" value="ECO:0007669"/>
    <property type="project" value="TreeGrafter"/>
</dbReference>
<dbReference type="GO" id="GO:0005794">
    <property type="term" value="C:Golgi apparatus"/>
    <property type="evidence" value="ECO:0007669"/>
    <property type="project" value="UniProtKB-SubCell"/>
</dbReference>
<dbReference type="GO" id="GO:0043015">
    <property type="term" value="F:gamma-tubulin binding"/>
    <property type="evidence" value="ECO:0007669"/>
    <property type="project" value="TreeGrafter"/>
</dbReference>
<dbReference type="InterPro" id="IPR012943">
    <property type="entry name" value="Cnn_1N"/>
</dbReference>
<feature type="coiled-coil region" evidence="9">
    <location>
        <begin position="448"/>
        <end position="585"/>
    </location>
</feature>
<feature type="coiled-coil region" evidence="9">
    <location>
        <begin position="222"/>
        <end position="411"/>
    </location>
</feature>
<feature type="coiled-coil region" evidence="9">
    <location>
        <begin position="1380"/>
        <end position="1407"/>
    </location>
</feature>
<evidence type="ECO:0000256" key="5">
    <source>
        <dbReference type="ARBA" id="ARBA00022553"/>
    </source>
</evidence>
<keyword evidence="8" id="KW-0206">Cytoskeleton</keyword>
<protein>
    <recommendedName>
        <fullName evidence="3">CDK5 regulatory subunit-associated protein 2</fullName>
    </recommendedName>
</protein>
<keyword evidence="4" id="KW-0963">Cytoplasm</keyword>
<evidence type="ECO:0000259" key="11">
    <source>
        <dbReference type="Pfam" id="PF07989"/>
    </source>
</evidence>
<feature type="coiled-coil region" evidence="9">
    <location>
        <begin position="616"/>
        <end position="643"/>
    </location>
</feature>
<feature type="coiled-coil region" evidence="9">
    <location>
        <begin position="17"/>
        <end position="144"/>
    </location>
</feature>
<evidence type="ECO:0000256" key="8">
    <source>
        <dbReference type="ARBA" id="ARBA00023212"/>
    </source>
</evidence>
<feature type="non-terminal residue" evidence="13">
    <location>
        <position position="1"/>
    </location>
</feature>
<feature type="region of interest" description="Disordered" evidence="10">
    <location>
        <begin position="1048"/>
        <end position="1074"/>
    </location>
</feature>
<dbReference type="GO" id="GO:0090266">
    <property type="term" value="P:regulation of mitotic cell cycle spindle assembly checkpoint"/>
    <property type="evidence" value="ECO:0007669"/>
    <property type="project" value="TreeGrafter"/>
</dbReference>
<feature type="region of interest" description="Disordered" evidence="10">
    <location>
        <begin position="1337"/>
        <end position="1364"/>
    </location>
</feature>
<feature type="domain" description="CDK5 regulatory subunit-associated protein 2/Myomegalin coiled coil" evidence="12">
    <location>
        <begin position="458"/>
        <end position="577"/>
    </location>
</feature>
<dbReference type="GO" id="GO:0005516">
    <property type="term" value="F:calmodulin binding"/>
    <property type="evidence" value="ECO:0007669"/>
    <property type="project" value="UniProtKB-KW"/>
</dbReference>
<keyword evidence="5" id="KW-0597">Phosphoprotein</keyword>
<evidence type="ECO:0000256" key="2">
    <source>
        <dbReference type="ARBA" id="ARBA00004555"/>
    </source>
</evidence>
<sequence length="1781" mass="204283">LPDVAEDTVSPTRARTMKDYENQITDLKKENFNLKLRIYFLEERMQQKFDGPTEEIYKINIELKVEVESLKRELQEREKLLIKAYKAVESLAQGGDAEVQRVKEAQKKMQEMEEMLTGRINLLEENLKAAQEDVEKAVAMTEKEKALRVAAEQKLSSIMNAPAKDVDMVTAAEKDRLIEQLNLSLKSKEALIQYLEEEKSKRGSYDGNLSAEKIRELTIALRHEKDSEIEALRMELKNERNSFEKKIQSLQEELQERENELAVEKKNGLKRDKTIQGLTVALKAKERENEELGSEIEELNASLAKAREATHKAHVQKFKGAADYQALLMEKETLLAELRSENLTKDAENRRLQRIIKVTGQELSDLNQEREKMEKELDEAQLQKSRSDKTINDLRNQLEKLHGEMTEKEKAVEHHYNILLSESNQKLQSQELVIKRLTDSVNHKDLLLEKLDGTVKEKDAELQELLNKYKNLLRANEELELKNEGLVKEKCAAQSQQSIIKIARELEENKEAEYEKLILALRKEQNIYSTLVKTFKESDSINSLQVELNNIFMLRKQLEEDVLGNRNLQKILEDQIKDMKNRQDETLSFCGDQTSYMSICLGEQDHLSLQIDHLSLEELKKKVSDLLLMVKELQSINQELKERQSGCCTTDSQGKEALKILNHRECLETTEEPVMQTEDGDNDRKMQNSQFCERVSQITPSGYSESFCKDRHYRSPIKPQFEHDTADKHLGRMGMSEYETEESLLTSLLRENRTSVLESTQEQMKIVNELLDHLNTTEEECSSEDIEKKDEKDLKQMIIQLRAELKRFKQVTKFLKQQVKLKSTFDGKEKLYPDAVPQINKDIQLLKVELKDATTQTMTLESNVMRFKHEGKKGASEEKSNYSRLNAEREHQQGNVYKKGEQHERLFFTRTNEAGSSSLPKKSRLPVLLKSSRPLGNVPLNSWMQKSGSEPQCCTRTPWEGLKACEAQTKPLQAQTNGDSLDESGAENLGEEPAQGSTSGRVWWVNLNSVVDKVSGSANYDKFNGNIQSSLKELDAEFYPMEHEDMDSATARSGSERPRSCKWSGTSTDAPDDCEATDDVEELKQRIKNMKSELEKYKMFLFQLQSSDHLLLSGVPNEVVSDAALPVEGSGTQVSHKAMQDIKAFSGVHQLDYEIHAENRNSEPSKAPDTWAAQNLKELLLENEAEHEKEQVANVHLDEVYHLQNKLGETSPSKYDSLVHSQARELSFQCQQIKEIRCGCVTYHQHLTSLVKAFEELLQASDVDYYVAEGFREQLNQSVLLFEKLEMKFLYGESIGTEVTILYELAQRDNEKNATMYQQLQDESPVPSALQSLSDFDLSEKSPLGSPEHRRDLEGQHSKVPSKFPPELLMEHLQEIRILRQRLEYSIKTNERLRKQLERQVTDKELDQGSANIFIHGSEQHNSLTSEIHFLRKQNQVLNAMLAKGSRDKQKENEKLRESLSKKSAIIEHLQEDHECIKKENEKLQKQICQKEDEIRYLTCQIYSSRNELNRLQTEINVKQHQISENEKLLQSLRTEIKVYEKLEETRRKRTENLCKCPAASRNICEQQKQRSGRCISLGKTGTLPAPKDDVDSASHCSSTSCSSTTCTPRLVPGHGVWADKNGRHVLGLIEDYEALRKHITEGQQVLAEMDISLRDITGTKLQEPGVKVPAQASLHGFSTNTHTVQQILEEAARLLKLLWRVSLPLKAAHGTAQGTQDEGMKAEIFRLRKKLSEQERKLHSTVKRLHSTNQLKENMEKVIIDQLVLTHDVLKKARGNLEVS</sequence>
<evidence type="ECO:0000256" key="1">
    <source>
        <dbReference type="ARBA" id="ARBA00004245"/>
    </source>
</evidence>
<evidence type="ECO:0000256" key="3">
    <source>
        <dbReference type="ARBA" id="ARBA00020479"/>
    </source>
</evidence>
<dbReference type="Pfam" id="PF23246">
    <property type="entry name" value="CC_CDK5RAP2"/>
    <property type="match status" value="1"/>
</dbReference>
<dbReference type="GO" id="GO:0001578">
    <property type="term" value="P:microtubule bundle formation"/>
    <property type="evidence" value="ECO:0007669"/>
    <property type="project" value="TreeGrafter"/>
</dbReference>
<dbReference type="Pfam" id="PF07989">
    <property type="entry name" value="Cnn_1N"/>
    <property type="match status" value="1"/>
</dbReference>
<dbReference type="EMBL" id="KL668887">
    <property type="protein sequence ID" value="KFW74407.1"/>
    <property type="molecule type" value="Genomic_DNA"/>
</dbReference>
<feature type="compositionally biased region" description="Basic and acidic residues" evidence="10">
    <location>
        <begin position="1347"/>
        <end position="1357"/>
    </location>
</feature>
<gene>
    <name evidence="13" type="ORF">N305_03047</name>
</gene>
<keyword evidence="14" id="KW-1185">Reference proteome</keyword>
<evidence type="ECO:0000313" key="13">
    <source>
        <dbReference type="EMBL" id="KFW74407.1"/>
    </source>
</evidence>
<dbReference type="GO" id="GO:0035371">
    <property type="term" value="C:microtubule plus-end"/>
    <property type="evidence" value="ECO:0007669"/>
    <property type="project" value="TreeGrafter"/>
</dbReference>
<feature type="coiled-coil region" evidence="9">
    <location>
        <begin position="1453"/>
        <end position="1546"/>
    </location>
</feature>
<dbReference type="STRING" id="328815.ENSMVIP00005005912"/>
<dbReference type="OrthoDB" id="10255000at2759"/>
<reference evidence="13 14" key="1">
    <citation type="submission" date="2014-06" db="EMBL/GenBank/DDBJ databases">
        <title>Genome evolution of avian class.</title>
        <authorList>
            <person name="Zhang G."/>
            <person name="Li C."/>
        </authorList>
    </citation>
    <scope>NUCLEOTIDE SEQUENCE [LARGE SCALE GENOMIC DNA]</scope>
    <source>
        <strain evidence="13">BGI_N305</strain>
    </source>
</reference>
<evidence type="ECO:0000313" key="14">
    <source>
        <dbReference type="Proteomes" id="UP000053258"/>
    </source>
</evidence>